<dbReference type="InterPro" id="IPR036098">
    <property type="entry name" value="Thymidylate_synthase_ThyX_sf"/>
</dbReference>
<dbReference type="AlphaFoldDB" id="A0A364K9Z4"/>
<dbReference type="Gene3D" id="3.30.1360.170">
    <property type="match status" value="2"/>
</dbReference>
<dbReference type="PANTHER" id="PTHR34934">
    <property type="entry name" value="FLAVIN-DEPENDENT THYMIDYLATE SYNTHASE"/>
    <property type="match status" value="1"/>
</dbReference>
<evidence type="ECO:0000313" key="1">
    <source>
        <dbReference type="EMBL" id="RAL27020.1"/>
    </source>
</evidence>
<dbReference type="EMBL" id="QJKK01000001">
    <property type="protein sequence ID" value="RAL27020.1"/>
    <property type="molecule type" value="Genomic_DNA"/>
</dbReference>
<dbReference type="GO" id="GO:0004799">
    <property type="term" value="F:thymidylate synthase activity"/>
    <property type="evidence" value="ECO:0007669"/>
    <property type="project" value="TreeGrafter"/>
</dbReference>
<keyword evidence="2" id="KW-1185">Reference proteome</keyword>
<name>A0A364K9Z4_9BACL</name>
<dbReference type="PROSITE" id="PS51331">
    <property type="entry name" value="THYX"/>
    <property type="match status" value="2"/>
</dbReference>
<organism evidence="1 2">
    <name type="scientific">Thermoflavimicrobium daqui</name>
    <dbReference type="NCBI Taxonomy" id="2137476"/>
    <lineage>
        <taxon>Bacteria</taxon>
        <taxon>Bacillati</taxon>
        <taxon>Bacillota</taxon>
        <taxon>Bacilli</taxon>
        <taxon>Bacillales</taxon>
        <taxon>Thermoactinomycetaceae</taxon>
        <taxon>Thermoflavimicrobium</taxon>
    </lineage>
</organism>
<dbReference type="GO" id="GO:0006231">
    <property type="term" value="P:dTMP biosynthetic process"/>
    <property type="evidence" value="ECO:0007669"/>
    <property type="project" value="InterPro"/>
</dbReference>
<dbReference type="CDD" id="cd20175">
    <property type="entry name" value="ThyX"/>
    <property type="match status" value="2"/>
</dbReference>
<proteinExistence type="predicted"/>
<reference evidence="1 2" key="1">
    <citation type="submission" date="2018-06" db="EMBL/GenBank/DDBJ databases">
        <title>Thermoflavimicrobium daqus sp. nov., a thermophilic microbe isolated from Moutai-flavour Daqu.</title>
        <authorList>
            <person name="Wang X."/>
            <person name="Zhou H."/>
        </authorList>
    </citation>
    <scope>NUCLEOTIDE SEQUENCE [LARGE SCALE GENOMIC DNA]</scope>
    <source>
        <strain evidence="1 2">FBKL4.011</strain>
    </source>
</reference>
<dbReference type="SUPFAM" id="SSF69796">
    <property type="entry name" value="Thymidylate synthase-complementing protein Thy1"/>
    <property type="match status" value="2"/>
</dbReference>
<dbReference type="GO" id="GO:0070402">
    <property type="term" value="F:NADPH binding"/>
    <property type="evidence" value="ECO:0007669"/>
    <property type="project" value="TreeGrafter"/>
</dbReference>
<dbReference type="GO" id="GO:0050797">
    <property type="term" value="F:thymidylate synthase (FAD) activity"/>
    <property type="evidence" value="ECO:0007669"/>
    <property type="project" value="InterPro"/>
</dbReference>
<dbReference type="Proteomes" id="UP000251213">
    <property type="component" value="Unassembled WGS sequence"/>
</dbReference>
<protein>
    <recommendedName>
        <fullName evidence="3">FAD-dependent thymidylate synthase</fullName>
    </recommendedName>
</protein>
<evidence type="ECO:0000313" key="2">
    <source>
        <dbReference type="Proteomes" id="UP000251213"/>
    </source>
</evidence>
<evidence type="ECO:0008006" key="3">
    <source>
        <dbReference type="Google" id="ProtNLM"/>
    </source>
</evidence>
<dbReference type="Pfam" id="PF02511">
    <property type="entry name" value="Thy1"/>
    <property type="match status" value="2"/>
</dbReference>
<dbReference type="InterPro" id="IPR003669">
    <property type="entry name" value="Thymidylate_synthase_ThyX"/>
</dbReference>
<dbReference type="OrthoDB" id="9780625at2"/>
<comment type="caution">
    <text evidence="1">The sequence shown here is derived from an EMBL/GenBank/DDBJ whole genome shotgun (WGS) entry which is preliminary data.</text>
</comment>
<dbReference type="GO" id="GO:0050660">
    <property type="term" value="F:flavin adenine dinucleotide binding"/>
    <property type="evidence" value="ECO:0007669"/>
    <property type="project" value="InterPro"/>
</dbReference>
<dbReference type="RefSeq" id="WP_113657625.1">
    <property type="nucleotide sequence ID" value="NZ_KZ845663.1"/>
</dbReference>
<sequence length="494" mass="57594">MTIAINLEQYVSNLDRNVYTIYNLPEEVIAVIFAYVSRSSAGFRENLAKLLADEDLALAGHSGNRATIYSEKAARFHEKWVVGYGHSSVAEHAVAHIGIEKISRLASAELELANTFNSFTEYSQRYQRPKRGDFYLPSSLKSNPELQAKYIQFHEKAYDIYEQLMSGLVKYLLQTVPKQEKESDKRFKLRIEKIAFEDARYVLPLSTLTNLGMTGNGRALRDTLVRLLSSPYKECQKLARDMEHEITTVIPTLLKYVKPSEYYQKTQANLQQCFQKIRPIGIVESSMGPSARFIQMPDYLEALKQLATFLLIREQPLSYEEAKRIIHQYPQEELEQIVSYALLSLRFFDNPIDELQHLTYQIELKISEANWHQLLRHNRKTHFTYSKPTTRFGYTIPPHIQEAGLTDLFRSFVQESEQMIQQFSSFDSTIADYFITNAHHRQIIASVTLWELYHLINLRTSTEAQWDIRETFVQVYQELQRQQPIFARFAKRRA</sequence>
<dbReference type="PANTHER" id="PTHR34934:SF1">
    <property type="entry name" value="FLAVIN-DEPENDENT THYMIDYLATE SYNTHASE"/>
    <property type="match status" value="1"/>
</dbReference>
<reference evidence="1 2" key="2">
    <citation type="submission" date="2018-06" db="EMBL/GenBank/DDBJ databases">
        <authorList>
            <person name="Zhirakovskaya E."/>
        </authorList>
    </citation>
    <scope>NUCLEOTIDE SEQUENCE [LARGE SCALE GENOMIC DNA]</scope>
    <source>
        <strain evidence="1 2">FBKL4.011</strain>
    </source>
</reference>
<accession>A0A364K9Z4</accession>
<gene>
    <name evidence="1" type="ORF">DL897_03005</name>
</gene>